<feature type="coiled-coil region" evidence="1">
    <location>
        <begin position="541"/>
        <end position="673"/>
    </location>
</feature>
<dbReference type="PROSITE" id="PS50222">
    <property type="entry name" value="EF_HAND_2"/>
    <property type="match status" value="1"/>
</dbReference>
<dbReference type="SMART" id="SM00165">
    <property type="entry name" value="UBA"/>
    <property type="match status" value="1"/>
</dbReference>
<feature type="region of interest" description="Disordered" evidence="2">
    <location>
        <begin position="233"/>
        <end position="269"/>
    </location>
</feature>
<dbReference type="HOGENOM" id="CLU_006395_0_0_1"/>
<feature type="domain" description="EH" evidence="4">
    <location>
        <begin position="11"/>
        <end position="90"/>
    </location>
</feature>
<dbReference type="GO" id="GO:0006897">
    <property type="term" value="P:endocytosis"/>
    <property type="evidence" value="ECO:0007669"/>
    <property type="project" value="TreeGrafter"/>
</dbReference>
<feature type="compositionally biased region" description="Polar residues" evidence="2">
    <location>
        <begin position="1058"/>
        <end position="1075"/>
    </location>
</feature>
<dbReference type="SUPFAM" id="SSF47473">
    <property type="entry name" value="EF-hand"/>
    <property type="match status" value="3"/>
</dbReference>
<keyword evidence="7" id="KW-1185">Reference proteome</keyword>
<dbReference type="CDD" id="cd00052">
    <property type="entry name" value="EH"/>
    <property type="match status" value="3"/>
</dbReference>
<dbReference type="PANTHER" id="PTHR11216">
    <property type="entry name" value="EH DOMAIN"/>
    <property type="match status" value="1"/>
</dbReference>
<dbReference type="GO" id="GO:0005737">
    <property type="term" value="C:cytoplasm"/>
    <property type="evidence" value="ECO:0007669"/>
    <property type="project" value="TreeGrafter"/>
</dbReference>
<dbReference type="Pfam" id="PF12763">
    <property type="entry name" value="EH"/>
    <property type="match status" value="3"/>
</dbReference>
<dbReference type="SUPFAM" id="SSF46934">
    <property type="entry name" value="UBA-like"/>
    <property type="match status" value="1"/>
</dbReference>
<feature type="compositionally biased region" description="Basic residues" evidence="2">
    <location>
        <begin position="1156"/>
        <end position="1172"/>
    </location>
</feature>
<dbReference type="InterPro" id="IPR009060">
    <property type="entry name" value="UBA-like_sf"/>
</dbReference>
<feature type="region of interest" description="Disordered" evidence="2">
    <location>
        <begin position="1042"/>
        <end position="1199"/>
    </location>
</feature>
<dbReference type="CDD" id="cd14270">
    <property type="entry name" value="UBA"/>
    <property type="match status" value="1"/>
</dbReference>
<evidence type="ECO:0000313" key="6">
    <source>
        <dbReference type="EMBL" id="KIJ99589.1"/>
    </source>
</evidence>
<protein>
    <recommendedName>
        <fullName evidence="8">Actin cytoskeleton-regulatory complex protein PAN1</fullName>
    </recommendedName>
</protein>
<gene>
    <name evidence="6" type="ORF">K443DRAFT_679850</name>
</gene>
<dbReference type="GO" id="GO:0016197">
    <property type="term" value="P:endosomal transport"/>
    <property type="evidence" value="ECO:0007669"/>
    <property type="project" value="TreeGrafter"/>
</dbReference>
<dbReference type="AlphaFoldDB" id="A0A0C9WP29"/>
<proteinExistence type="predicted"/>
<dbReference type="PANTHER" id="PTHR11216:SF170">
    <property type="entry name" value="DYNAMIN ASSOCIATED PROTEIN 160, ISOFORM D"/>
    <property type="match status" value="1"/>
</dbReference>
<evidence type="ECO:0000313" key="7">
    <source>
        <dbReference type="Proteomes" id="UP000054477"/>
    </source>
</evidence>
<feature type="domain" description="EH" evidence="4">
    <location>
        <begin position="306"/>
        <end position="395"/>
    </location>
</feature>
<feature type="region of interest" description="Disordered" evidence="2">
    <location>
        <begin position="690"/>
        <end position="810"/>
    </location>
</feature>
<feature type="compositionally biased region" description="Polar residues" evidence="2">
    <location>
        <begin position="452"/>
        <end position="461"/>
    </location>
</feature>
<feature type="domain" description="EH" evidence="4">
    <location>
        <begin position="129"/>
        <end position="214"/>
    </location>
</feature>
<evidence type="ECO:0000259" key="4">
    <source>
        <dbReference type="PROSITE" id="PS50031"/>
    </source>
</evidence>
<feature type="region of interest" description="Disordered" evidence="2">
    <location>
        <begin position="421"/>
        <end position="482"/>
    </location>
</feature>
<evidence type="ECO:0000259" key="3">
    <source>
        <dbReference type="PROSITE" id="PS50030"/>
    </source>
</evidence>
<evidence type="ECO:0000259" key="5">
    <source>
        <dbReference type="PROSITE" id="PS50222"/>
    </source>
</evidence>
<reference evidence="6 7" key="1">
    <citation type="submission" date="2014-04" db="EMBL/GenBank/DDBJ databases">
        <authorList>
            <consortium name="DOE Joint Genome Institute"/>
            <person name="Kuo A."/>
            <person name="Kohler A."/>
            <person name="Nagy L.G."/>
            <person name="Floudas D."/>
            <person name="Copeland A."/>
            <person name="Barry K.W."/>
            <person name="Cichocki N."/>
            <person name="Veneault-Fourrey C."/>
            <person name="LaButti K."/>
            <person name="Lindquist E.A."/>
            <person name="Lipzen A."/>
            <person name="Lundell T."/>
            <person name="Morin E."/>
            <person name="Murat C."/>
            <person name="Sun H."/>
            <person name="Tunlid A."/>
            <person name="Henrissat B."/>
            <person name="Grigoriev I.V."/>
            <person name="Hibbett D.S."/>
            <person name="Martin F."/>
            <person name="Nordberg H.P."/>
            <person name="Cantor M.N."/>
            <person name="Hua S.X."/>
        </authorList>
    </citation>
    <scope>NUCLEOTIDE SEQUENCE [LARGE SCALE GENOMIC DNA]</scope>
    <source>
        <strain evidence="6 7">LaAM-08-1</strain>
    </source>
</reference>
<evidence type="ECO:0000256" key="1">
    <source>
        <dbReference type="SAM" id="Coils"/>
    </source>
</evidence>
<feature type="domain" description="UBA" evidence="3">
    <location>
        <begin position="1199"/>
        <end position="1241"/>
    </location>
</feature>
<feature type="domain" description="EF-hand" evidence="5">
    <location>
        <begin position="339"/>
        <end position="374"/>
    </location>
</feature>
<dbReference type="STRING" id="1095629.A0A0C9WP29"/>
<dbReference type="OrthoDB" id="524326at2759"/>
<feature type="compositionally biased region" description="Polar residues" evidence="2">
    <location>
        <begin position="791"/>
        <end position="810"/>
    </location>
</feature>
<evidence type="ECO:0000256" key="2">
    <source>
        <dbReference type="SAM" id="MobiDB-lite"/>
    </source>
</evidence>
<evidence type="ECO:0008006" key="8">
    <source>
        <dbReference type="Google" id="ProtNLM"/>
    </source>
</evidence>
<keyword evidence="1" id="KW-0175">Coiled coil</keyword>
<organism evidence="6 7">
    <name type="scientific">Laccaria amethystina LaAM-08-1</name>
    <dbReference type="NCBI Taxonomy" id="1095629"/>
    <lineage>
        <taxon>Eukaryota</taxon>
        <taxon>Fungi</taxon>
        <taxon>Dikarya</taxon>
        <taxon>Basidiomycota</taxon>
        <taxon>Agaricomycotina</taxon>
        <taxon>Agaricomycetes</taxon>
        <taxon>Agaricomycetidae</taxon>
        <taxon>Agaricales</taxon>
        <taxon>Agaricineae</taxon>
        <taxon>Hydnangiaceae</taxon>
        <taxon>Laccaria</taxon>
    </lineage>
</organism>
<dbReference type="SMART" id="SM00027">
    <property type="entry name" value="EH"/>
    <property type="match status" value="3"/>
</dbReference>
<feature type="compositionally biased region" description="Polar residues" evidence="2">
    <location>
        <begin position="704"/>
        <end position="743"/>
    </location>
</feature>
<dbReference type="InterPro" id="IPR002048">
    <property type="entry name" value="EF_hand_dom"/>
</dbReference>
<dbReference type="Proteomes" id="UP000054477">
    <property type="component" value="Unassembled WGS sequence"/>
</dbReference>
<dbReference type="GO" id="GO:0005509">
    <property type="term" value="F:calcium ion binding"/>
    <property type="evidence" value="ECO:0007669"/>
    <property type="project" value="InterPro"/>
</dbReference>
<reference evidence="7" key="2">
    <citation type="submission" date="2015-01" db="EMBL/GenBank/DDBJ databases">
        <title>Evolutionary Origins and Diversification of the Mycorrhizal Mutualists.</title>
        <authorList>
            <consortium name="DOE Joint Genome Institute"/>
            <consortium name="Mycorrhizal Genomics Consortium"/>
            <person name="Kohler A."/>
            <person name="Kuo A."/>
            <person name="Nagy L.G."/>
            <person name="Floudas D."/>
            <person name="Copeland A."/>
            <person name="Barry K.W."/>
            <person name="Cichocki N."/>
            <person name="Veneault-Fourrey C."/>
            <person name="LaButti K."/>
            <person name="Lindquist E.A."/>
            <person name="Lipzen A."/>
            <person name="Lundell T."/>
            <person name="Morin E."/>
            <person name="Murat C."/>
            <person name="Riley R."/>
            <person name="Ohm R."/>
            <person name="Sun H."/>
            <person name="Tunlid A."/>
            <person name="Henrissat B."/>
            <person name="Grigoriev I.V."/>
            <person name="Hibbett D.S."/>
            <person name="Martin F."/>
        </authorList>
    </citation>
    <scope>NUCLEOTIDE SEQUENCE [LARGE SCALE GENOMIC DNA]</scope>
    <source>
        <strain evidence="7">LaAM-08-1</strain>
    </source>
</reference>
<accession>A0A0C9WP29</accession>
<dbReference type="PROSITE" id="PS50030">
    <property type="entry name" value="UBA"/>
    <property type="match status" value="1"/>
</dbReference>
<dbReference type="Gene3D" id="1.10.8.10">
    <property type="entry name" value="DNA helicase RuvA subunit, C-terminal domain"/>
    <property type="match status" value="1"/>
</dbReference>
<dbReference type="GO" id="GO:0005886">
    <property type="term" value="C:plasma membrane"/>
    <property type="evidence" value="ECO:0007669"/>
    <property type="project" value="TreeGrafter"/>
</dbReference>
<dbReference type="InterPro" id="IPR011992">
    <property type="entry name" value="EF-hand-dom_pair"/>
</dbReference>
<dbReference type="PROSITE" id="PS50031">
    <property type="entry name" value="EH"/>
    <property type="match status" value="3"/>
</dbReference>
<dbReference type="InterPro" id="IPR015940">
    <property type="entry name" value="UBA"/>
</dbReference>
<dbReference type="InterPro" id="IPR000261">
    <property type="entry name" value="EH_dom"/>
</dbReference>
<feature type="compositionally biased region" description="Polar residues" evidence="2">
    <location>
        <begin position="248"/>
        <end position="269"/>
    </location>
</feature>
<sequence length="1241" mass="131755">MASNFTSTPAELTLVSQIFAHADPQKLGVITGDVAVRVFGGANLAPTTLGEIWNIADEENKGWLSKRGVAIAVRLIGWAQKGEKITPASLNKPGPLAKIDGISVLTQQHTGMSLPKSPPPGFPPFTPQDKVKFQNLFLKSGPTNGILTGEKARDIFVKSKLSNDKLLQIWNLADTQDRGVLDSTDFAIGMYFIQGLMSGKMSFIPSALPPGLYQQAGGVPPISAVGSGNSGSFSPVGASFSQDRSRIHPQQTGQSLPLQPDNTGMSGQTRSPVLPARPITAQPFGGGPFAPISNGQVLPWDVSHSEKASSDKYFDGLDPQHRGFIEGDVAVPFMLDSKLPGEDLAQVWDLADINNDGRLTRDGFAVAMHLIQKKLAGGDIPASLPPTLIPPSMRSTANGTSPFSPASPQFQQEVTHDLFSFDDTPPASATIHPKAGAVQPPSVLRSAPRDPFTSSSFTNSPHGDLLGDDDAASTTPPLHDQSAEIGNAKNHLKSTSQSLEATKNESASIQQTLATQASQLSALQTQLSSAKAAYETETKLLAAFKERHSAQSAEIQKAREDLIRAESDLSAIKVEKSEIEGSFLRDKEDIRELHRKMNEVGQQIDALKTDIEKAKKDAKQQKGLLAIAKKQLSLKEAEKAKAEKEQEGALADLTAVTKEREEAEADLAKEITEIEPKAVTDSAAFTASQQPLPLTPDLSATALGKSNNPFERLTKSSGNSTPRSQSPFLPFQSPNLSLSSARSGSIPGAFETEGHDDDIFTPIETANGSSLEPKDESQQPLKPEPAAVDSPTANETEFFSTPPTSATQVPSPTVAAAYFPSLDDAAVDFPSIDLPPAQNSQRDLETNFGTQLKELDVDDSDSDSDEIPLAELAQTNKKASPIVPKAVEELPVIGTPQVSFDDIFVSNTPIAADSSSPNKFPTVTANAPIASSPFEARSSPLQASAPTELSATSTTAGVSAFDEAMGKIPGTTSAAAPQFTFDTAFDDNFDFASASTAEASGPLPLPFTTDFKVTNGDTRKSQFSDMFSTIGSKKIHENHFTPSQSVVGAPSREPAQPLGTSFDETFSTFDLSPKTSLAMAEEAPSKSTESTAAGALPASPVSASPKASIPQSSDVRLGSPPPSEKSPPQRTASPKPRPSSSSSKEVHEKQKEPSTRHSKLSIRLPFGKRKKHQEPLPPPPASSHLAPMREESSRAITPAVDDDVEAVKQLTAMGFSRSQAVVALEKYGYDVQKALNSLLGQ</sequence>
<feature type="compositionally biased region" description="Basic and acidic residues" evidence="2">
    <location>
        <begin position="1144"/>
        <end position="1155"/>
    </location>
</feature>
<dbReference type="Pfam" id="PF00627">
    <property type="entry name" value="UBA"/>
    <property type="match status" value="1"/>
</dbReference>
<dbReference type="EMBL" id="KN838644">
    <property type="protein sequence ID" value="KIJ99589.1"/>
    <property type="molecule type" value="Genomic_DNA"/>
</dbReference>
<name>A0A0C9WP29_9AGAR</name>
<dbReference type="Gene3D" id="1.10.238.10">
    <property type="entry name" value="EF-hand"/>
    <property type="match status" value="3"/>
</dbReference>
<feature type="compositionally biased region" description="Low complexity" evidence="2">
    <location>
        <begin position="1092"/>
        <end position="1110"/>
    </location>
</feature>